<protein>
    <recommendedName>
        <fullName evidence="3">Patatin-like phospholipase</fullName>
    </recommendedName>
</protein>
<dbReference type="OrthoDB" id="8586159at2"/>
<dbReference type="AlphaFoldDB" id="A0A3M0CFU8"/>
<dbReference type="Proteomes" id="UP000271227">
    <property type="component" value="Unassembled WGS sequence"/>
</dbReference>
<evidence type="ECO:0008006" key="3">
    <source>
        <dbReference type="Google" id="ProtNLM"/>
    </source>
</evidence>
<dbReference type="InParanoid" id="A0A3M0CFU8"/>
<keyword evidence="2" id="KW-1185">Reference proteome</keyword>
<proteinExistence type="predicted"/>
<dbReference type="EMBL" id="REFR01000010">
    <property type="protein sequence ID" value="RMB08454.1"/>
    <property type="molecule type" value="Genomic_DNA"/>
</dbReference>
<accession>A0A3M0CFU8</accession>
<name>A0A3M0CFU8_9PROT</name>
<reference evidence="1 2" key="1">
    <citation type="submission" date="2018-10" db="EMBL/GenBank/DDBJ databases">
        <title>Genomic Encyclopedia of Archaeal and Bacterial Type Strains, Phase II (KMG-II): from individual species to whole genera.</title>
        <authorList>
            <person name="Goeker M."/>
        </authorList>
    </citation>
    <scope>NUCLEOTIDE SEQUENCE [LARGE SCALE GENOMIC DNA]</scope>
    <source>
        <strain evidence="1 2">DSM 25217</strain>
    </source>
</reference>
<dbReference type="InterPro" id="IPR016035">
    <property type="entry name" value="Acyl_Trfase/lysoPLipase"/>
</dbReference>
<gene>
    <name evidence="1" type="ORF">BXY39_1087</name>
</gene>
<dbReference type="SUPFAM" id="SSF52151">
    <property type="entry name" value="FabD/lysophospholipase-like"/>
    <property type="match status" value="1"/>
</dbReference>
<evidence type="ECO:0000313" key="2">
    <source>
        <dbReference type="Proteomes" id="UP000271227"/>
    </source>
</evidence>
<comment type="caution">
    <text evidence="1">The sequence shown here is derived from an EMBL/GenBank/DDBJ whole genome shotgun (WGS) entry which is preliminary data.</text>
</comment>
<organism evidence="1 2">
    <name type="scientific">Eilatimonas milleporae</name>
    <dbReference type="NCBI Taxonomy" id="911205"/>
    <lineage>
        <taxon>Bacteria</taxon>
        <taxon>Pseudomonadati</taxon>
        <taxon>Pseudomonadota</taxon>
        <taxon>Alphaproteobacteria</taxon>
        <taxon>Kordiimonadales</taxon>
        <taxon>Kordiimonadaceae</taxon>
        <taxon>Eilatimonas</taxon>
    </lineage>
</organism>
<dbReference type="RefSeq" id="WP_121937820.1">
    <property type="nucleotide sequence ID" value="NZ_REFR01000010.1"/>
</dbReference>
<evidence type="ECO:0000313" key="1">
    <source>
        <dbReference type="EMBL" id="RMB08454.1"/>
    </source>
</evidence>
<sequence>MSDLRLIAGKTARARLAETGLTPDAVRLVLGASGGPKWLVLRGLDQAVFGEWLPGAAGEIPLIGSSIGAWRMTAAAHPDPADAFNRFEDGYFAYRYSPGDKADKITRDSYDMLNRLFSARDRAAIVGNRTRPVHIVTVRAKGWLASEVAVQEGAGLFAAMTANALDRRAVGRFFERAVFHSGPTVAYGDQWRDFGRIDIPLTAANLNDALMASGSIPFVIDPIRDIDGAPPGVYRDGGVIDYHFDIPWRVDGGIVLYPHFYPHAVPGWFDKMLKKRRAAPSVFDEMLVLAPSDAFVARLPYGRIPDRRNFTAMDDADRRAYWRRVADESRRLGDAFRALAARPDSVMDSLEPAETLMCA</sequence>